<dbReference type="InterPro" id="IPR036188">
    <property type="entry name" value="FAD/NAD-bd_sf"/>
</dbReference>
<sequence>MIIHAHYDYIISGSGCAGLSLLMRMMEHSFFDDKKILVIDKAEKNSNDRTWCFWEKGDGLFEPLVHHYWNEVNFYADHYSNLLSLKPYRYKMIRGIDFYRYVQEQAKQKSNIHFLYEPVTATGTKDDMAYLQTATGFYTADYVFNSILFVQPVISSGEYMLLQHFKGWLIETENPVFDPSQATFMDFRVAQDAGTTFMYVLPVSSTSALVEYTLFTEQLLPAEKYIAELQSYLKKFLGIERYNIIHEEFGIIPMTNHRFPGAEGRVIHMGIAGGQAKGSSGYAFQFIQKKTTSIVEHLVKGRFPLQHEGWVARKFRLYDSVLLNVLHHRKLNGDAIFAAIFQRNSPERVLRFLDNESSLWDDLQIMNSVPTRIFLKAAMQELFR</sequence>
<dbReference type="Proteomes" id="UP000295741">
    <property type="component" value="Unassembled WGS sequence"/>
</dbReference>
<protein>
    <submittedName>
        <fullName evidence="1">Lycopene beta-cyclase</fullName>
    </submittedName>
</protein>
<gene>
    <name evidence="1" type="ORF">BC659_1983</name>
</gene>
<proteinExistence type="predicted"/>
<comment type="caution">
    <text evidence="1">The sequence shown here is derived from an EMBL/GenBank/DDBJ whole genome shotgun (WGS) entry which is preliminary data.</text>
</comment>
<evidence type="ECO:0000313" key="1">
    <source>
        <dbReference type="EMBL" id="TDO26675.1"/>
    </source>
</evidence>
<dbReference type="SUPFAM" id="SSF51905">
    <property type="entry name" value="FAD/NAD(P)-binding domain"/>
    <property type="match status" value="1"/>
</dbReference>
<dbReference type="EMBL" id="SNWP01000011">
    <property type="protein sequence ID" value="TDO26675.1"/>
    <property type="molecule type" value="Genomic_DNA"/>
</dbReference>
<keyword evidence="2" id="KW-1185">Reference proteome</keyword>
<evidence type="ECO:0000313" key="2">
    <source>
        <dbReference type="Proteomes" id="UP000295741"/>
    </source>
</evidence>
<dbReference type="OrthoDB" id="24355at2"/>
<dbReference type="Pfam" id="PF05834">
    <property type="entry name" value="Lycopene_cycl"/>
    <property type="match status" value="1"/>
</dbReference>
<reference evidence="1 2" key="1">
    <citation type="submission" date="2019-03" db="EMBL/GenBank/DDBJ databases">
        <title>Genomic Encyclopedia of Archaeal and Bacterial Type Strains, Phase II (KMG-II): from individual species to whole genera.</title>
        <authorList>
            <person name="Goeker M."/>
        </authorList>
    </citation>
    <scope>NUCLEOTIDE SEQUENCE [LARGE SCALE GENOMIC DNA]</scope>
    <source>
        <strain evidence="1 2">DSM 28323</strain>
    </source>
</reference>
<name>A0A4R6IXQ6_9BACT</name>
<dbReference type="Gene3D" id="3.50.50.60">
    <property type="entry name" value="FAD/NAD(P)-binding domain"/>
    <property type="match status" value="1"/>
</dbReference>
<accession>A0A4R6IXQ6</accession>
<dbReference type="AlphaFoldDB" id="A0A4R6IXQ6"/>
<dbReference type="RefSeq" id="WP_133474559.1">
    <property type="nucleotide sequence ID" value="NZ_SNWP01000011.1"/>
</dbReference>
<organism evidence="1 2">
    <name type="scientific">Sediminibacterium goheungense</name>
    <dbReference type="NCBI Taxonomy" id="1086393"/>
    <lineage>
        <taxon>Bacteria</taxon>
        <taxon>Pseudomonadati</taxon>
        <taxon>Bacteroidota</taxon>
        <taxon>Chitinophagia</taxon>
        <taxon>Chitinophagales</taxon>
        <taxon>Chitinophagaceae</taxon>
        <taxon>Sediminibacterium</taxon>
    </lineage>
</organism>